<comment type="caution">
    <text evidence="6">The sequence shown here is derived from an EMBL/GenBank/DDBJ whole genome shotgun (WGS) entry which is preliminary data.</text>
</comment>
<keyword evidence="4 5" id="KW-0472">Membrane</keyword>
<sequence>MSDNVIGDIYKKFDGALSGLYEGAATGISGYVIPIAWILLGICLLIWCFLIIEGKVAMPITDWLLKFVGFMVVLYIMGNGYLNWVAKPIFDLPSALTSAMSNSPTNAPDLLGQVNEKVVDLVSAMFTAGSNLVKELAIGPAIALFLMGVLVIVATYLLLAVALFSIIFSKLGLSMVLAVGPFFVLALILPQTRQWFYSWLNTGLYFVFYHVFTALFIFMFIGIINGYVGTLNTTLGGTGGGGGVLNMVANLLGVRGSGLNVTAITIPILLISMAMFFMFLQIPTMCASLTGGSGGSFGAGLTNLTHAKSLLSRSRAK</sequence>
<organism evidence="6 7">
    <name type="scientific">Variovorax rhizosphaerae</name>
    <dbReference type="NCBI Taxonomy" id="1836200"/>
    <lineage>
        <taxon>Bacteria</taxon>
        <taxon>Pseudomonadati</taxon>
        <taxon>Pseudomonadota</taxon>
        <taxon>Betaproteobacteria</taxon>
        <taxon>Burkholderiales</taxon>
        <taxon>Comamonadaceae</taxon>
        <taxon>Variovorax</taxon>
    </lineage>
</organism>
<name>A0ABU8WX75_9BURK</name>
<proteinExistence type="predicted"/>
<evidence type="ECO:0000313" key="6">
    <source>
        <dbReference type="EMBL" id="MEJ8852141.1"/>
    </source>
</evidence>
<accession>A0ABU8WX75</accession>
<feature type="transmembrane region" description="Helical" evidence="5">
    <location>
        <begin position="204"/>
        <end position="228"/>
    </location>
</feature>
<evidence type="ECO:0000256" key="3">
    <source>
        <dbReference type="ARBA" id="ARBA00022989"/>
    </source>
</evidence>
<dbReference type="Pfam" id="PF04610">
    <property type="entry name" value="TrbL"/>
    <property type="match status" value="1"/>
</dbReference>
<keyword evidence="2 5" id="KW-0812">Transmembrane</keyword>
<keyword evidence="3 5" id="KW-1133">Transmembrane helix</keyword>
<comment type="subcellular location">
    <subcellularLocation>
        <location evidence="1">Membrane</location>
        <topology evidence="1">Multi-pass membrane protein</topology>
    </subcellularLocation>
</comment>
<feature type="transmembrane region" description="Helical" evidence="5">
    <location>
        <begin position="259"/>
        <end position="280"/>
    </location>
</feature>
<gene>
    <name evidence="6" type="ORF">WKW82_36305</name>
</gene>
<protein>
    <submittedName>
        <fullName evidence="6">Type IV secretion system protein</fullName>
    </submittedName>
</protein>
<dbReference type="Proteomes" id="UP001385892">
    <property type="component" value="Unassembled WGS sequence"/>
</dbReference>
<dbReference type="InterPro" id="IPR007688">
    <property type="entry name" value="Conjugal_tfr_TrbL/VirB6"/>
</dbReference>
<dbReference type="RefSeq" id="WP_340348029.1">
    <property type="nucleotide sequence ID" value="NZ_JBBKZT010000032.1"/>
</dbReference>
<feature type="transmembrane region" description="Helical" evidence="5">
    <location>
        <begin position="235"/>
        <end position="253"/>
    </location>
</feature>
<feature type="transmembrane region" description="Helical" evidence="5">
    <location>
        <begin position="141"/>
        <end position="164"/>
    </location>
</feature>
<evidence type="ECO:0000313" key="7">
    <source>
        <dbReference type="Proteomes" id="UP001385892"/>
    </source>
</evidence>
<feature type="transmembrane region" description="Helical" evidence="5">
    <location>
        <begin position="64"/>
        <end position="84"/>
    </location>
</feature>
<keyword evidence="7" id="KW-1185">Reference proteome</keyword>
<feature type="transmembrane region" description="Helical" evidence="5">
    <location>
        <begin position="28"/>
        <end position="52"/>
    </location>
</feature>
<dbReference type="EMBL" id="JBBKZT010000032">
    <property type="protein sequence ID" value="MEJ8852141.1"/>
    <property type="molecule type" value="Genomic_DNA"/>
</dbReference>
<feature type="transmembrane region" description="Helical" evidence="5">
    <location>
        <begin position="171"/>
        <end position="192"/>
    </location>
</feature>
<evidence type="ECO:0000256" key="1">
    <source>
        <dbReference type="ARBA" id="ARBA00004141"/>
    </source>
</evidence>
<evidence type="ECO:0000256" key="5">
    <source>
        <dbReference type="SAM" id="Phobius"/>
    </source>
</evidence>
<reference evidence="6 7" key="1">
    <citation type="submission" date="2024-03" db="EMBL/GenBank/DDBJ databases">
        <title>Novel species of the genus Variovorax.</title>
        <authorList>
            <person name="Liu Q."/>
            <person name="Xin Y.-H."/>
        </authorList>
    </citation>
    <scope>NUCLEOTIDE SEQUENCE [LARGE SCALE GENOMIC DNA]</scope>
    <source>
        <strain evidence="6 7">KACC 18900</strain>
    </source>
</reference>
<evidence type="ECO:0000256" key="4">
    <source>
        <dbReference type="ARBA" id="ARBA00023136"/>
    </source>
</evidence>
<evidence type="ECO:0000256" key="2">
    <source>
        <dbReference type="ARBA" id="ARBA00022692"/>
    </source>
</evidence>